<accession>A0A5B8NJL2</accession>
<proteinExistence type="predicted"/>
<dbReference type="Proteomes" id="UP000318453">
    <property type="component" value="Chromosome"/>
</dbReference>
<dbReference type="AlphaFoldDB" id="A0A5B8NJL2"/>
<dbReference type="KEGG" id="enn:FRE64_03700"/>
<dbReference type="SUPFAM" id="SSF56784">
    <property type="entry name" value="HAD-like"/>
    <property type="match status" value="1"/>
</dbReference>
<dbReference type="Gene3D" id="3.40.50.1000">
    <property type="entry name" value="HAD superfamily/HAD-like"/>
    <property type="match status" value="1"/>
</dbReference>
<evidence type="ECO:0000313" key="2">
    <source>
        <dbReference type="Proteomes" id="UP000318453"/>
    </source>
</evidence>
<keyword evidence="2" id="KW-1185">Reference proteome</keyword>
<gene>
    <name evidence="1" type="ORF">FRE64_03700</name>
</gene>
<name>A0A5B8NJL2_9CHRO</name>
<dbReference type="InterPro" id="IPR036412">
    <property type="entry name" value="HAD-like_sf"/>
</dbReference>
<evidence type="ECO:0000313" key="1">
    <source>
        <dbReference type="EMBL" id="QDZ39118.1"/>
    </source>
</evidence>
<protein>
    <recommendedName>
        <fullName evidence="3">HAD family hydrolase</fullName>
    </recommendedName>
</protein>
<organism evidence="1 2">
    <name type="scientific">Euhalothece natronophila Z-M001</name>
    <dbReference type="NCBI Taxonomy" id="522448"/>
    <lineage>
        <taxon>Bacteria</taxon>
        <taxon>Bacillati</taxon>
        <taxon>Cyanobacteriota</taxon>
        <taxon>Cyanophyceae</taxon>
        <taxon>Oscillatoriophycideae</taxon>
        <taxon>Chroococcales</taxon>
        <taxon>Halothecacae</taxon>
        <taxon>Halothece cluster</taxon>
        <taxon>Euhalothece</taxon>
    </lineage>
</organism>
<evidence type="ECO:0008006" key="3">
    <source>
        <dbReference type="Google" id="ProtNLM"/>
    </source>
</evidence>
<reference evidence="1" key="1">
    <citation type="submission" date="2019-08" db="EMBL/GenBank/DDBJ databases">
        <title>Carotenoids and Carotenoid Binding Proteins in the Halophilic Cyanobacterium Euhalothece sp. ZM00.</title>
        <authorList>
            <person name="Cho S.M."/>
            <person name="Song J.Y."/>
            <person name="Park Y.-I."/>
        </authorList>
    </citation>
    <scope>NUCLEOTIDE SEQUENCE [LARGE SCALE GENOMIC DNA]</scope>
    <source>
        <strain evidence="1">Z-M001</strain>
    </source>
</reference>
<dbReference type="RefSeq" id="WP_146294726.1">
    <property type="nucleotide sequence ID" value="NZ_CP042326.1"/>
</dbReference>
<dbReference type="Gene3D" id="1.10.150.400">
    <property type="match status" value="1"/>
</dbReference>
<dbReference type="InterPro" id="IPR023214">
    <property type="entry name" value="HAD_sf"/>
</dbReference>
<dbReference type="OrthoDB" id="9816564at2"/>
<dbReference type="EMBL" id="CP042326">
    <property type="protein sequence ID" value="QDZ39118.1"/>
    <property type="molecule type" value="Genomic_DNA"/>
</dbReference>
<sequence length="163" mass="18858">MIYSFDIFDTCITRTFAHPIDLFYLLSQDSGLEQSSNLVKARINAEHRTRSESKREDISIHQIYEKDNTLKQLSSAEKEILLEVKHLRPIKATQTLIKRLRQQGEKIIFISDMYLPYSVIRDILLKFEIAELADSLYISSDIGLVKGTGSLFKYVLKKRGDKT</sequence>